<accession>A0A7J7MLQ9</accession>
<comment type="caution">
    <text evidence="2">The sequence shown here is derived from an EMBL/GenBank/DDBJ whole genome shotgun (WGS) entry which is preliminary data.</text>
</comment>
<organism evidence="2 3">
    <name type="scientific">Kingdonia uniflora</name>
    <dbReference type="NCBI Taxonomy" id="39325"/>
    <lineage>
        <taxon>Eukaryota</taxon>
        <taxon>Viridiplantae</taxon>
        <taxon>Streptophyta</taxon>
        <taxon>Embryophyta</taxon>
        <taxon>Tracheophyta</taxon>
        <taxon>Spermatophyta</taxon>
        <taxon>Magnoliopsida</taxon>
        <taxon>Ranunculales</taxon>
        <taxon>Circaeasteraceae</taxon>
        <taxon>Kingdonia</taxon>
    </lineage>
</organism>
<sequence length="80" mass="9734">YIRDTKALTSTPADVKEYPNIYKLEREKNNHLQVKDQHLQVRERERSTFTTAIREKERDHRNPKFSNVHQRFSHESKEIN</sequence>
<proteinExistence type="predicted"/>
<feature type="compositionally biased region" description="Basic and acidic residues" evidence="1">
    <location>
        <begin position="51"/>
        <end position="62"/>
    </location>
</feature>
<name>A0A7J7MLQ9_9MAGN</name>
<dbReference type="EMBL" id="JACGCM010001398">
    <property type="protein sequence ID" value="KAF6155849.1"/>
    <property type="molecule type" value="Genomic_DNA"/>
</dbReference>
<keyword evidence="3" id="KW-1185">Reference proteome</keyword>
<evidence type="ECO:0000313" key="3">
    <source>
        <dbReference type="Proteomes" id="UP000541444"/>
    </source>
</evidence>
<evidence type="ECO:0000256" key="1">
    <source>
        <dbReference type="SAM" id="MobiDB-lite"/>
    </source>
</evidence>
<dbReference type="Proteomes" id="UP000541444">
    <property type="component" value="Unassembled WGS sequence"/>
</dbReference>
<gene>
    <name evidence="2" type="ORF">GIB67_039180</name>
</gene>
<feature type="region of interest" description="Disordered" evidence="1">
    <location>
        <begin position="51"/>
        <end position="80"/>
    </location>
</feature>
<evidence type="ECO:0000313" key="2">
    <source>
        <dbReference type="EMBL" id="KAF6155849.1"/>
    </source>
</evidence>
<dbReference type="AlphaFoldDB" id="A0A7J7MLQ9"/>
<feature type="non-terminal residue" evidence="2">
    <location>
        <position position="80"/>
    </location>
</feature>
<protein>
    <submittedName>
        <fullName evidence="2">Uncharacterized protein</fullName>
    </submittedName>
</protein>
<reference evidence="2 3" key="1">
    <citation type="journal article" date="2020" name="IScience">
        <title>Genome Sequencing of the Endangered Kingdonia uniflora (Circaeasteraceae, Ranunculales) Reveals Potential Mechanisms of Evolutionary Specialization.</title>
        <authorList>
            <person name="Sun Y."/>
            <person name="Deng T."/>
            <person name="Zhang A."/>
            <person name="Moore M.J."/>
            <person name="Landis J.B."/>
            <person name="Lin N."/>
            <person name="Zhang H."/>
            <person name="Zhang X."/>
            <person name="Huang J."/>
            <person name="Zhang X."/>
            <person name="Sun H."/>
            <person name="Wang H."/>
        </authorList>
    </citation>
    <scope>NUCLEOTIDE SEQUENCE [LARGE SCALE GENOMIC DNA]</scope>
    <source>
        <strain evidence="2">TB1705</strain>
        <tissue evidence="2">Leaf</tissue>
    </source>
</reference>